<organism evidence="2 3">
    <name type="scientific">Mycena metata</name>
    <dbReference type="NCBI Taxonomy" id="1033252"/>
    <lineage>
        <taxon>Eukaryota</taxon>
        <taxon>Fungi</taxon>
        <taxon>Dikarya</taxon>
        <taxon>Basidiomycota</taxon>
        <taxon>Agaricomycotina</taxon>
        <taxon>Agaricomycetes</taxon>
        <taxon>Agaricomycetidae</taxon>
        <taxon>Agaricales</taxon>
        <taxon>Marasmiineae</taxon>
        <taxon>Mycenaceae</taxon>
        <taxon>Mycena</taxon>
    </lineage>
</organism>
<dbReference type="EMBL" id="JARKIB010000017">
    <property type="protein sequence ID" value="KAJ7769894.1"/>
    <property type="molecule type" value="Genomic_DNA"/>
</dbReference>
<evidence type="ECO:0000313" key="2">
    <source>
        <dbReference type="EMBL" id="KAJ7769894.1"/>
    </source>
</evidence>
<dbReference type="AlphaFoldDB" id="A0AAD7JQQ1"/>
<feature type="compositionally biased region" description="Polar residues" evidence="1">
    <location>
        <begin position="147"/>
        <end position="159"/>
    </location>
</feature>
<keyword evidence="3" id="KW-1185">Reference proteome</keyword>
<name>A0AAD7JQQ1_9AGAR</name>
<reference evidence="2" key="1">
    <citation type="submission" date="2023-03" db="EMBL/GenBank/DDBJ databases">
        <title>Massive genome expansion in bonnet fungi (Mycena s.s.) driven by repeated elements and novel gene families across ecological guilds.</title>
        <authorList>
            <consortium name="Lawrence Berkeley National Laboratory"/>
            <person name="Harder C.B."/>
            <person name="Miyauchi S."/>
            <person name="Viragh M."/>
            <person name="Kuo A."/>
            <person name="Thoen E."/>
            <person name="Andreopoulos B."/>
            <person name="Lu D."/>
            <person name="Skrede I."/>
            <person name="Drula E."/>
            <person name="Henrissat B."/>
            <person name="Morin E."/>
            <person name="Kohler A."/>
            <person name="Barry K."/>
            <person name="LaButti K."/>
            <person name="Morin E."/>
            <person name="Salamov A."/>
            <person name="Lipzen A."/>
            <person name="Mereny Z."/>
            <person name="Hegedus B."/>
            <person name="Baldrian P."/>
            <person name="Stursova M."/>
            <person name="Weitz H."/>
            <person name="Taylor A."/>
            <person name="Grigoriev I.V."/>
            <person name="Nagy L.G."/>
            <person name="Martin F."/>
            <person name="Kauserud H."/>
        </authorList>
    </citation>
    <scope>NUCLEOTIDE SEQUENCE</scope>
    <source>
        <strain evidence="2">CBHHK182m</strain>
    </source>
</reference>
<accession>A0AAD7JQQ1</accession>
<feature type="region of interest" description="Disordered" evidence="1">
    <location>
        <begin position="147"/>
        <end position="195"/>
    </location>
</feature>
<comment type="caution">
    <text evidence="2">The sequence shown here is derived from an EMBL/GenBank/DDBJ whole genome shotgun (WGS) entry which is preliminary data.</text>
</comment>
<protein>
    <submittedName>
        <fullName evidence="2">Uncharacterized protein</fullName>
    </submittedName>
</protein>
<sequence length="195" mass="20490">MRTRTAKVEAQLSVVRVPSGICCGTASAALAVHTHSVQTCASSSGQLAGGYRSSRVVSPDFECNTSFPGYLSTTFSLRRAPVHPSAMYSPVLTPTSILLSVPARTAPAHGASTLVQACNLAPENTRTESTAGGQSQQAPAYLPTSNAQTSLLPSQTSSAHPDRVPLPAGWRWRTAPHPHDQQHTPPIPIGMSLKN</sequence>
<evidence type="ECO:0000256" key="1">
    <source>
        <dbReference type="SAM" id="MobiDB-lite"/>
    </source>
</evidence>
<evidence type="ECO:0000313" key="3">
    <source>
        <dbReference type="Proteomes" id="UP001215598"/>
    </source>
</evidence>
<gene>
    <name evidence="2" type="ORF">B0H16DRAFT_235332</name>
</gene>
<proteinExistence type="predicted"/>
<dbReference type="Proteomes" id="UP001215598">
    <property type="component" value="Unassembled WGS sequence"/>
</dbReference>